<comment type="caution">
    <text evidence="2">The sequence shown here is derived from an EMBL/GenBank/DDBJ whole genome shotgun (WGS) entry which is preliminary data.</text>
</comment>
<organism evidence="2 3">
    <name type="scientific">Nocardia amamiensis</name>
    <dbReference type="NCBI Taxonomy" id="404578"/>
    <lineage>
        <taxon>Bacteria</taxon>
        <taxon>Bacillati</taxon>
        <taxon>Actinomycetota</taxon>
        <taxon>Actinomycetes</taxon>
        <taxon>Mycobacteriales</taxon>
        <taxon>Nocardiaceae</taxon>
        <taxon>Nocardia</taxon>
    </lineage>
</organism>
<reference evidence="2 3" key="1">
    <citation type="submission" date="2020-10" db="EMBL/GenBank/DDBJ databases">
        <title>Identification of Nocardia species via Next-generation sequencing and recognition of intraspecies genetic diversity.</title>
        <authorList>
            <person name="Li P."/>
            <person name="Li P."/>
            <person name="Lu B."/>
        </authorList>
    </citation>
    <scope>NUCLEOTIDE SEQUENCE [LARGE SCALE GENOMIC DNA]</scope>
    <source>
        <strain evidence="2 3">BJ06-0157</strain>
    </source>
</reference>
<dbReference type="RefSeq" id="WP_195130489.1">
    <property type="nucleotide sequence ID" value="NZ_JADLQX010000011.1"/>
</dbReference>
<feature type="compositionally biased region" description="Basic and acidic residues" evidence="1">
    <location>
        <begin position="1"/>
        <end position="20"/>
    </location>
</feature>
<accession>A0ABS0CRF6</accession>
<dbReference type="Proteomes" id="UP000702209">
    <property type="component" value="Unassembled WGS sequence"/>
</dbReference>
<protein>
    <submittedName>
        <fullName evidence="2">Uncharacterized protein</fullName>
    </submittedName>
</protein>
<keyword evidence="3" id="KW-1185">Reference proteome</keyword>
<sequence length="67" mass="7850">MAETEDHLRNFPEHPNELANRRPGYLLSRYVESSMIEMEQKVLVRKRLQVAGPTRAGRIPIIPDRHE</sequence>
<evidence type="ECO:0000256" key="1">
    <source>
        <dbReference type="SAM" id="MobiDB-lite"/>
    </source>
</evidence>
<evidence type="ECO:0000313" key="2">
    <source>
        <dbReference type="EMBL" id="MBF6299213.1"/>
    </source>
</evidence>
<feature type="region of interest" description="Disordered" evidence="1">
    <location>
        <begin position="1"/>
        <end position="22"/>
    </location>
</feature>
<gene>
    <name evidence="2" type="ORF">IU459_16925</name>
</gene>
<proteinExistence type="predicted"/>
<name>A0ABS0CRF6_9NOCA</name>
<evidence type="ECO:0000313" key="3">
    <source>
        <dbReference type="Proteomes" id="UP000702209"/>
    </source>
</evidence>
<dbReference type="EMBL" id="JADLQX010000011">
    <property type="protein sequence ID" value="MBF6299213.1"/>
    <property type="molecule type" value="Genomic_DNA"/>
</dbReference>